<evidence type="ECO:0000256" key="1">
    <source>
        <dbReference type="SAM" id="Phobius"/>
    </source>
</evidence>
<dbReference type="AlphaFoldDB" id="A0A7J9FCP9"/>
<accession>A0A7J9FCP9</accession>
<evidence type="ECO:0000313" key="3">
    <source>
        <dbReference type="Proteomes" id="UP000593568"/>
    </source>
</evidence>
<keyword evidence="1" id="KW-0812">Transmembrane</keyword>
<dbReference type="Proteomes" id="UP000593568">
    <property type="component" value="Unassembled WGS sequence"/>
</dbReference>
<proteinExistence type="predicted"/>
<reference evidence="2 3" key="1">
    <citation type="journal article" date="2019" name="Genome Biol. Evol.">
        <title>Insights into the evolution of the New World diploid cottons (Gossypium, subgenus Houzingenia) based on genome sequencing.</title>
        <authorList>
            <person name="Grover C.E."/>
            <person name="Arick M.A. 2nd"/>
            <person name="Thrash A."/>
            <person name="Conover J.L."/>
            <person name="Sanders W.S."/>
            <person name="Peterson D.G."/>
            <person name="Frelichowski J.E."/>
            <person name="Scheffler J.A."/>
            <person name="Scheffler B.E."/>
            <person name="Wendel J.F."/>
        </authorList>
    </citation>
    <scope>NUCLEOTIDE SEQUENCE [LARGE SCALE GENOMIC DNA]</scope>
    <source>
        <strain evidence="2">8</strain>
        <tissue evidence="2">Leaf</tissue>
    </source>
</reference>
<feature type="transmembrane region" description="Helical" evidence="1">
    <location>
        <begin position="12"/>
        <end position="39"/>
    </location>
</feature>
<keyword evidence="1" id="KW-1133">Transmembrane helix</keyword>
<dbReference type="EMBL" id="JABEZW010000013">
    <property type="protein sequence ID" value="MBA0783093.1"/>
    <property type="molecule type" value="Genomic_DNA"/>
</dbReference>
<protein>
    <submittedName>
        <fullName evidence="2">Uncharacterized protein</fullName>
    </submittedName>
</protein>
<organism evidence="2 3">
    <name type="scientific">Gossypium trilobum</name>
    <dbReference type="NCBI Taxonomy" id="34281"/>
    <lineage>
        <taxon>Eukaryota</taxon>
        <taxon>Viridiplantae</taxon>
        <taxon>Streptophyta</taxon>
        <taxon>Embryophyta</taxon>
        <taxon>Tracheophyta</taxon>
        <taxon>Spermatophyta</taxon>
        <taxon>Magnoliopsida</taxon>
        <taxon>eudicotyledons</taxon>
        <taxon>Gunneridae</taxon>
        <taxon>Pentapetalae</taxon>
        <taxon>rosids</taxon>
        <taxon>malvids</taxon>
        <taxon>Malvales</taxon>
        <taxon>Malvaceae</taxon>
        <taxon>Malvoideae</taxon>
        <taxon>Gossypium</taxon>
    </lineage>
</organism>
<name>A0A7J9FCP9_9ROSI</name>
<gene>
    <name evidence="2" type="ORF">Gotri_000864</name>
</gene>
<sequence>MCSSSLQRVVNFIMLRIMTLILLKKVIWNILIILIWITLKTI</sequence>
<keyword evidence="3" id="KW-1185">Reference proteome</keyword>
<comment type="caution">
    <text evidence="2">The sequence shown here is derived from an EMBL/GenBank/DDBJ whole genome shotgun (WGS) entry which is preliminary data.</text>
</comment>
<evidence type="ECO:0000313" key="2">
    <source>
        <dbReference type="EMBL" id="MBA0783093.1"/>
    </source>
</evidence>
<keyword evidence="1" id="KW-0472">Membrane</keyword>